<sequence length="130" mass="15335">MFFIGIFGIENKNKEIKILDNLNCKKCNKVFRGKLIKNFNYFHFFFIPLFKWNIKYYIICDGCGTNFSISVDKGKAIENNEPVNITYWDLEELESSNYRDNYNSGICRNCGMEVDSSFQFCPHCGNRIKF</sequence>
<protein>
    <recommendedName>
        <fullName evidence="1">Zinc-ribbon 15 domain-containing protein</fullName>
    </recommendedName>
</protein>
<dbReference type="KEGG" id="cbei:LF65_01911"/>
<organism evidence="2 3">
    <name type="scientific">Clostridium beijerinckii</name>
    <name type="common">Clostridium MP</name>
    <dbReference type="NCBI Taxonomy" id="1520"/>
    <lineage>
        <taxon>Bacteria</taxon>
        <taxon>Bacillati</taxon>
        <taxon>Bacillota</taxon>
        <taxon>Clostridia</taxon>
        <taxon>Eubacteriales</taxon>
        <taxon>Clostridiaceae</taxon>
        <taxon>Clostridium</taxon>
    </lineage>
</organism>
<dbReference type="Pfam" id="PF17032">
    <property type="entry name" value="Zn_ribbon_15"/>
    <property type="match status" value="1"/>
</dbReference>
<accession>A0A0B5QC33</accession>
<dbReference type="Proteomes" id="UP000031866">
    <property type="component" value="Chromosome"/>
</dbReference>
<dbReference type="RefSeq" id="WP_017212969.1">
    <property type="nucleotide sequence ID" value="NZ_CP010086.2"/>
</dbReference>
<dbReference type="EMBL" id="CP010086">
    <property type="protein sequence ID" value="AJG98510.1"/>
    <property type="molecule type" value="Genomic_DNA"/>
</dbReference>
<evidence type="ECO:0000313" key="3">
    <source>
        <dbReference type="Proteomes" id="UP000031866"/>
    </source>
</evidence>
<dbReference type="STRING" id="1520.LF65_01911"/>
<proteinExistence type="predicted"/>
<feature type="domain" description="Zinc-ribbon 15" evidence="1">
    <location>
        <begin position="23"/>
        <end position="125"/>
    </location>
</feature>
<evidence type="ECO:0000259" key="1">
    <source>
        <dbReference type="Pfam" id="PF17032"/>
    </source>
</evidence>
<dbReference type="OrthoDB" id="4377018at2"/>
<name>A0A0B5QC33_CLOBE</name>
<dbReference type="InterPro" id="IPR053281">
    <property type="entry name" value="Double_zinc_ribbon"/>
</dbReference>
<reference evidence="3" key="1">
    <citation type="submission" date="2014-12" db="EMBL/GenBank/DDBJ databases">
        <title>Genome sequence of Clostridium beijerinckii strain 59B.</title>
        <authorList>
            <person name="Little G.T."/>
            <person name="Minton N.P."/>
        </authorList>
    </citation>
    <scope>NUCLEOTIDE SEQUENCE [LARGE SCALE GENOMIC DNA]</scope>
    <source>
        <strain evidence="3">59B</strain>
    </source>
</reference>
<dbReference type="InterPro" id="IPR031493">
    <property type="entry name" value="Zinc_ribbon_15"/>
</dbReference>
<evidence type="ECO:0000313" key="2">
    <source>
        <dbReference type="EMBL" id="AJG98510.1"/>
    </source>
</evidence>
<dbReference type="AlphaFoldDB" id="A0A0B5QC33"/>
<dbReference type="PANTHER" id="PTHR36718:SF1">
    <property type="entry name" value="DOUBLE ZINC RIBBON PROTEIN MJ0416"/>
    <property type="match status" value="1"/>
</dbReference>
<dbReference type="PANTHER" id="PTHR36718">
    <property type="entry name" value="OS05G0435400 PROTEIN"/>
    <property type="match status" value="1"/>
</dbReference>
<gene>
    <name evidence="2" type="ORF">LF65_01911</name>
</gene>